<reference evidence="9" key="2">
    <citation type="submission" date="2020-07" db="EMBL/GenBank/DDBJ databases">
        <authorList>
            <person name="Vera ALvarez R."/>
            <person name="Arias-Moreno D.M."/>
            <person name="Jimenez-Jacinto V."/>
            <person name="Jimenez-Bremont J.F."/>
            <person name="Swaminathan K."/>
            <person name="Moose S.P."/>
            <person name="Guerrero-Gonzalez M.L."/>
            <person name="Marino-Ramirez L."/>
            <person name="Landsman D."/>
            <person name="Rodriguez-Kessler M."/>
            <person name="Delgado-Sanchez P."/>
        </authorList>
    </citation>
    <scope>NUCLEOTIDE SEQUENCE</scope>
    <source>
        <tissue evidence="9">Cladode</tissue>
    </source>
</reference>
<dbReference type="GO" id="GO:0032981">
    <property type="term" value="P:mitochondrial respiratory chain complex I assembly"/>
    <property type="evidence" value="ECO:0007669"/>
    <property type="project" value="TreeGrafter"/>
</dbReference>
<keyword evidence="3 7" id="KW-0489">Methyltransferase</keyword>
<dbReference type="InterPro" id="IPR003788">
    <property type="entry name" value="NDUFAF7"/>
</dbReference>
<dbReference type="AlphaFoldDB" id="A0A7C9AV30"/>
<dbReference type="EC" id="2.1.1.320" evidence="7"/>
<evidence type="ECO:0000256" key="8">
    <source>
        <dbReference type="SAM" id="Phobius"/>
    </source>
</evidence>
<keyword evidence="8" id="KW-1133">Transmembrane helix</keyword>
<evidence type="ECO:0000313" key="9">
    <source>
        <dbReference type="EMBL" id="MBA4677432.1"/>
    </source>
</evidence>
<keyword evidence="8" id="KW-0472">Membrane</keyword>
<reference evidence="9" key="1">
    <citation type="journal article" date="2013" name="J. Plant Res.">
        <title>Effect of fungi and light on seed germination of three Opuntia species from semiarid lands of central Mexico.</title>
        <authorList>
            <person name="Delgado-Sanchez P."/>
            <person name="Jimenez-Bremont J.F."/>
            <person name="Guerrero-Gonzalez Mde L."/>
            <person name="Flores J."/>
        </authorList>
    </citation>
    <scope>NUCLEOTIDE SEQUENCE</scope>
    <source>
        <tissue evidence="9">Cladode</tissue>
    </source>
</reference>
<organism evidence="9">
    <name type="scientific">Opuntia streptacantha</name>
    <name type="common">Prickly pear cactus</name>
    <name type="synonym">Opuntia cardona</name>
    <dbReference type="NCBI Taxonomy" id="393608"/>
    <lineage>
        <taxon>Eukaryota</taxon>
        <taxon>Viridiplantae</taxon>
        <taxon>Streptophyta</taxon>
        <taxon>Embryophyta</taxon>
        <taxon>Tracheophyta</taxon>
        <taxon>Spermatophyta</taxon>
        <taxon>Magnoliopsida</taxon>
        <taxon>eudicotyledons</taxon>
        <taxon>Gunneridae</taxon>
        <taxon>Pentapetalae</taxon>
        <taxon>Caryophyllales</taxon>
        <taxon>Cactineae</taxon>
        <taxon>Cactaceae</taxon>
        <taxon>Opuntioideae</taxon>
        <taxon>Opuntia</taxon>
    </lineage>
</organism>
<dbReference type="PANTHER" id="PTHR12049">
    <property type="entry name" value="PROTEIN ARGININE METHYLTRANSFERASE NDUFAF7, MITOCHONDRIAL"/>
    <property type="match status" value="1"/>
</dbReference>
<dbReference type="InterPro" id="IPR038375">
    <property type="entry name" value="NDUFAF7_sf"/>
</dbReference>
<dbReference type="InterPro" id="IPR029063">
    <property type="entry name" value="SAM-dependent_MTases_sf"/>
</dbReference>
<dbReference type="PANTHER" id="PTHR12049:SF7">
    <property type="entry name" value="PROTEIN ARGININE METHYLTRANSFERASE NDUFAF7, MITOCHONDRIAL"/>
    <property type="match status" value="1"/>
</dbReference>
<sequence length="121" mass="13837">MSLDLSAYVDFASIRYSTQEASENVSVHGPIITQSQFLGSLGINFRVETLLENCTTDEQAELLQDIGVWWVKVKLPSVRDPKTKCLLGWVLGIWLLLLLTRIKVLLFHSNEARIQYKETRE</sequence>
<evidence type="ECO:0000256" key="4">
    <source>
        <dbReference type="ARBA" id="ARBA00022679"/>
    </source>
</evidence>
<dbReference type="Gene3D" id="3.40.50.12710">
    <property type="match status" value="1"/>
</dbReference>
<evidence type="ECO:0000256" key="1">
    <source>
        <dbReference type="ARBA" id="ARBA00004173"/>
    </source>
</evidence>
<dbReference type="EMBL" id="GISG01275217">
    <property type="protein sequence ID" value="MBA4677432.1"/>
    <property type="molecule type" value="Transcribed_RNA"/>
</dbReference>
<protein>
    <recommendedName>
        <fullName evidence="7">Protein arginine methyltransferase NDUFAF7</fullName>
        <ecNumber evidence="7">2.1.1.320</ecNumber>
    </recommendedName>
</protein>
<keyword evidence="8" id="KW-0812">Transmembrane</keyword>
<feature type="transmembrane region" description="Helical" evidence="8">
    <location>
        <begin position="86"/>
        <end position="107"/>
    </location>
</feature>
<evidence type="ECO:0000256" key="2">
    <source>
        <dbReference type="ARBA" id="ARBA00005891"/>
    </source>
</evidence>
<accession>A0A7C9AV30</accession>
<dbReference type="GO" id="GO:0032259">
    <property type="term" value="P:methylation"/>
    <property type="evidence" value="ECO:0007669"/>
    <property type="project" value="UniProtKB-KW"/>
</dbReference>
<dbReference type="EMBL" id="GISG01275222">
    <property type="protein sequence ID" value="MBA4677437.1"/>
    <property type="molecule type" value="Transcribed_RNA"/>
</dbReference>
<comment type="function">
    <text evidence="7">Arginine methyltransferase involved in the assembly or stability of mitochondrial NADH:ubiquinone oxidoreductase complex (complex I).</text>
</comment>
<comment type="subcellular location">
    <subcellularLocation>
        <location evidence="1 7">Mitochondrion</location>
    </subcellularLocation>
</comment>
<keyword evidence="5 7" id="KW-0496">Mitochondrion</keyword>
<evidence type="ECO:0000256" key="6">
    <source>
        <dbReference type="ARBA" id="ARBA00048612"/>
    </source>
</evidence>
<keyword evidence="4 7" id="KW-0808">Transferase</keyword>
<evidence type="ECO:0000256" key="5">
    <source>
        <dbReference type="ARBA" id="ARBA00023128"/>
    </source>
</evidence>
<dbReference type="GO" id="GO:0035243">
    <property type="term" value="F:protein-arginine omega-N symmetric methyltransferase activity"/>
    <property type="evidence" value="ECO:0007669"/>
    <property type="project" value="UniProtKB-EC"/>
</dbReference>
<name>A0A7C9AV30_OPUST</name>
<comment type="catalytic activity">
    <reaction evidence="6 7">
        <text>L-arginyl-[protein] + 2 S-adenosyl-L-methionine = N(omega),N(omega)'-dimethyl-L-arginyl-[protein] + 2 S-adenosyl-L-homocysteine + 2 H(+)</text>
        <dbReference type="Rhea" id="RHEA:48108"/>
        <dbReference type="Rhea" id="RHEA-COMP:10532"/>
        <dbReference type="Rhea" id="RHEA-COMP:11992"/>
        <dbReference type="ChEBI" id="CHEBI:15378"/>
        <dbReference type="ChEBI" id="CHEBI:29965"/>
        <dbReference type="ChEBI" id="CHEBI:57856"/>
        <dbReference type="ChEBI" id="CHEBI:59789"/>
        <dbReference type="ChEBI" id="CHEBI:88221"/>
        <dbReference type="EC" id="2.1.1.320"/>
    </reaction>
</comment>
<comment type="similarity">
    <text evidence="2 7">Belongs to the NDUFAF7 family.</text>
</comment>
<dbReference type="SUPFAM" id="SSF53335">
    <property type="entry name" value="S-adenosyl-L-methionine-dependent methyltransferases"/>
    <property type="match status" value="1"/>
</dbReference>
<evidence type="ECO:0000256" key="3">
    <source>
        <dbReference type="ARBA" id="ARBA00022603"/>
    </source>
</evidence>
<proteinExistence type="inferred from homology"/>
<dbReference type="GO" id="GO:0005739">
    <property type="term" value="C:mitochondrion"/>
    <property type="evidence" value="ECO:0007669"/>
    <property type="project" value="UniProtKB-SubCell"/>
</dbReference>
<evidence type="ECO:0000256" key="7">
    <source>
        <dbReference type="RuleBase" id="RU364114"/>
    </source>
</evidence>